<evidence type="ECO:0000256" key="2">
    <source>
        <dbReference type="SAM" id="Phobius"/>
    </source>
</evidence>
<evidence type="ECO:0000256" key="1">
    <source>
        <dbReference type="SAM" id="MobiDB-lite"/>
    </source>
</evidence>
<keyword evidence="2" id="KW-1133">Transmembrane helix</keyword>
<evidence type="ECO:0000313" key="4">
    <source>
        <dbReference type="Proteomes" id="UP001243009"/>
    </source>
</evidence>
<reference evidence="3 4" key="1">
    <citation type="submission" date="2023-08" db="EMBL/GenBank/DDBJ databases">
        <title>The draft genome sequence of Paracraurococcus sp. LOR1-02.</title>
        <authorList>
            <person name="Kingkaew E."/>
            <person name="Tanasupawat S."/>
        </authorList>
    </citation>
    <scope>NUCLEOTIDE SEQUENCE [LARGE SCALE GENOMIC DNA]</scope>
    <source>
        <strain evidence="3 4">LOR1-02</strain>
    </source>
</reference>
<keyword evidence="4" id="KW-1185">Reference proteome</keyword>
<evidence type="ECO:0000313" key="3">
    <source>
        <dbReference type="EMBL" id="MDO9709566.1"/>
    </source>
</evidence>
<feature type="region of interest" description="Disordered" evidence="1">
    <location>
        <begin position="184"/>
        <end position="226"/>
    </location>
</feature>
<keyword evidence="2" id="KW-0472">Membrane</keyword>
<accession>A0ABT9E084</accession>
<feature type="compositionally biased region" description="Basic and acidic residues" evidence="1">
    <location>
        <begin position="202"/>
        <end position="213"/>
    </location>
</feature>
<feature type="transmembrane region" description="Helical" evidence="2">
    <location>
        <begin position="56"/>
        <end position="75"/>
    </location>
</feature>
<dbReference type="SUPFAM" id="SSF90257">
    <property type="entry name" value="Myosin rod fragments"/>
    <property type="match status" value="1"/>
</dbReference>
<comment type="caution">
    <text evidence="3">The sequence shown here is derived from an EMBL/GenBank/DDBJ whole genome shotgun (WGS) entry which is preliminary data.</text>
</comment>
<proteinExistence type="predicted"/>
<dbReference type="Proteomes" id="UP001243009">
    <property type="component" value="Unassembled WGS sequence"/>
</dbReference>
<dbReference type="RefSeq" id="WP_305104433.1">
    <property type="nucleotide sequence ID" value="NZ_JAUTWS010000012.1"/>
</dbReference>
<organism evidence="3 4">
    <name type="scientific">Paracraurococcus lichenis</name>
    <dbReference type="NCBI Taxonomy" id="3064888"/>
    <lineage>
        <taxon>Bacteria</taxon>
        <taxon>Pseudomonadati</taxon>
        <taxon>Pseudomonadota</taxon>
        <taxon>Alphaproteobacteria</taxon>
        <taxon>Acetobacterales</taxon>
        <taxon>Roseomonadaceae</taxon>
        <taxon>Paracraurococcus</taxon>
    </lineage>
</organism>
<dbReference type="EMBL" id="JAUTWS010000012">
    <property type="protein sequence ID" value="MDO9709566.1"/>
    <property type="molecule type" value="Genomic_DNA"/>
</dbReference>
<keyword evidence="2" id="KW-0812">Transmembrane</keyword>
<name>A0ABT9E084_9PROT</name>
<protein>
    <submittedName>
        <fullName evidence="3">Uncharacterized protein</fullName>
    </submittedName>
</protein>
<gene>
    <name evidence="3" type="ORF">Q7A36_14535</name>
</gene>
<feature type="region of interest" description="Disordered" evidence="1">
    <location>
        <begin position="24"/>
        <end position="51"/>
    </location>
</feature>
<sequence>MPPSWRDPSPLDRMNAERDAEIYRMRQDAGNNPARRNVDPASPSESRKTGPRDWSFWKSFRIGLLLLGAFFLGFFTQKLQLRAFQAEVSSSFTDATDQINNLSDRLQKQDLELSNLRQQLVDAQQVKDQLDIRLAIANRNINSLQAERKNNLADIVQLKQSNSDLSKQNTSLARERADLSARLDETTKDKAAMQRQLTAARNEVESSRRDPSNGDRGNPSARSCPD</sequence>